<dbReference type="PANTHER" id="PTHR42085">
    <property type="entry name" value="F-BOX DOMAIN-CONTAINING PROTEIN"/>
    <property type="match status" value="1"/>
</dbReference>
<proteinExistence type="predicted"/>
<sequence>MARQMDTSGASSTRGEKRGRENTCAGSLRSGSKRSRMAEGGAERERESEDMQRVEYEKTTDGQDQNSQESNVDGLCPITDKDEKPFRLMDMPPEIRIEIYRACLTRPFDILLSREVKAVEVEKDLGRGEGEDAMFTAEREDEVGALVDAHMDAHLPASAPHALSTLQSDLISTLQANEGPSNTGVAAPLPPSSGTRTLRSTTRNNNLQRMASASALANTDDSTTDTAAPAPMRRVRLPTNARVNSPMRGRRVTPVAPATPRAPRPQDVDPLSVNLLRTSKLVYKEARAILYGENSFQLDLDTAQPTLAALHQRSRGQIKYLRVTIPTHNEILERFAEVVRLSLRYCWRLQRFIIHTPFVLPGAEGSSTSGNTTVYANAFDILRWLPRQCEVVLEGNVCEEIRRVVEKNSNLAKSLDELAYARRQLFSNDAQRLPITR</sequence>
<gene>
    <name evidence="2" type="ORF">WHR41_02554</name>
</gene>
<dbReference type="AlphaFoldDB" id="A0AB34KXH7"/>
<organism evidence="2 3">
    <name type="scientific">Cladosporium halotolerans</name>
    <dbReference type="NCBI Taxonomy" id="1052096"/>
    <lineage>
        <taxon>Eukaryota</taxon>
        <taxon>Fungi</taxon>
        <taxon>Dikarya</taxon>
        <taxon>Ascomycota</taxon>
        <taxon>Pezizomycotina</taxon>
        <taxon>Dothideomycetes</taxon>
        <taxon>Dothideomycetidae</taxon>
        <taxon>Cladosporiales</taxon>
        <taxon>Cladosporiaceae</taxon>
        <taxon>Cladosporium</taxon>
    </lineage>
</organism>
<accession>A0AB34KXH7</accession>
<feature type="region of interest" description="Disordered" evidence="1">
    <location>
        <begin position="1"/>
        <end position="78"/>
    </location>
</feature>
<dbReference type="RefSeq" id="XP_069231887.1">
    <property type="nucleotide sequence ID" value="XM_069371160.1"/>
</dbReference>
<dbReference type="GeneID" id="96003998"/>
<dbReference type="InterPro" id="IPR038883">
    <property type="entry name" value="AN11006-like"/>
</dbReference>
<protein>
    <submittedName>
        <fullName evidence="2">Uncharacterized protein</fullName>
    </submittedName>
</protein>
<reference evidence="2 3" key="1">
    <citation type="journal article" date="2020" name="Microbiol. Resour. Announc.">
        <title>Draft Genome Sequence of a Cladosporium Species Isolated from the Mesophotic Ascidian Didemnum maculosum.</title>
        <authorList>
            <person name="Gioti A."/>
            <person name="Siaperas R."/>
            <person name="Nikolaivits E."/>
            <person name="Le Goff G."/>
            <person name="Ouazzani J."/>
            <person name="Kotoulas G."/>
            <person name="Topakas E."/>
        </authorList>
    </citation>
    <scope>NUCLEOTIDE SEQUENCE [LARGE SCALE GENOMIC DNA]</scope>
    <source>
        <strain evidence="2 3">TM138-S3</strain>
    </source>
</reference>
<feature type="compositionally biased region" description="Low complexity" evidence="1">
    <location>
        <begin position="214"/>
        <end position="230"/>
    </location>
</feature>
<name>A0AB34KXH7_9PEZI</name>
<dbReference type="EMBL" id="JAAQHG020000006">
    <property type="protein sequence ID" value="KAL1588782.1"/>
    <property type="molecule type" value="Genomic_DNA"/>
</dbReference>
<feature type="compositionally biased region" description="Low complexity" evidence="1">
    <location>
        <begin position="252"/>
        <end position="261"/>
    </location>
</feature>
<feature type="compositionally biased region" description="Polar residues" evidence="1">
    <location>
        <begin position="1"/>
        <end position="13"/>
    </location>
</feature>
<evidence type="ECO:0000313" key="2">
    <source>
        <dbReference type="EMBL" id="KAL1588782.1"/>
    </source>
</evidence>
<evidence type="ECO:0000313" key="3">
    <source>
        <dbReference type="Proteomes" id="UP000803884"/>
    </source>
</evidence>
<feature type="region of interest" description="Disordered" evidence="1">
    <location>
        <begin position="238"/>
        <end position="267"/>
    </location>
</feature>
<comment type="caution">
    <text evidence="2">The sequence shown here is derived from an EMBL/GenBank/DDBJ whole genome shotgun (WGS) entry which is preliminary data.</text>
</comment>
<feature type="region of interest" description="Disordered" evidence="1">
    <location>
        <begin position="176"/>
        <end position="204"/>
    </location>
</feature>
<feature type="compositionally biased region" description="Low complexity" evidence="1">
    <location>
        <begin position="192"/>
        <end position="204"/>
    </location>
</feature>
<feature type="compositionally biased region" description="Polar residues" evidence="1">
    <location>
        <begin position="62"/>
        <end position="71"/>
    </location>
</feature>
<dbReference type="Proteomes" id="UP000803884">
    <property type="component" value="Unassembled WGS sequence"/>
</dbReference>
<feature type="region of interest" description="Disordered" evidence="1">
    <location>
        <begin position="214"/>
        <end position="233"/>
    </location>
</feature>
<keyword evidence="3" id="KW-1185">Reference proteome</keyword>
<evidence type="ECO:0000256" key="1">
    <source>
        <dbReference type="SAM" id="MobiDB-lite"/>
    </source>
</evidence>
<dbReference type="PANTHER" id="PTHR42085:SF7">
    <property type="entry name" value="F-BOX DOMAIN-CONTAINING PROTEIN"/>
    <property type="match status" value="1"/>
</dbReference>
<feature type="compositionally biased region" description="Basic and acidic residues" evidence="1">
    <location>
        <begin position="41"/>
        <end position="61"/>
    </location>
</feature>